<feature type="compositionally biased region" description="Pro residues" evidence="2">
    <location>
        <begin position="256"/>
        <end position="272"/>
    </location>
</feature>
<dbReference type="AlphaFoldDB" id="A0A420YH21"/>
<dbReference type="PRINTS" id="PR01217">
    <property type="entry name" value="PRICHEXTENSN"/>
</dbReference>
<feature type="compositionally biased region" description="Basic and acidic residues" evidence="2">
    <location>
        <begin position="508"/>
        <end position="522"/>
    </location>
</feature>
<proteinExistence type="predicted"/>
<feature type="compositionally biased region" description="Basic and acidic residues" evidence="2">
    <location>
        <begin position="602"/>
        <end position="667"/>
    </location>
</feature>
<dbReference type="Proteomes" id="UP000275385">
    <property type="component" value="Unassembled WGS sequence"/>
</dbReference>
<keyword evidence="1" id="KW-0863">Zinc-finger</keyword>
<evidence type="ECO:0000313" key="4">
    <source>
        <dbReference type="EMBL" id="RKU47152.1"/>
    </source>
</evidence>
<sequence length="744" mass="81944">MATAAPGQSSAQQDPACYNCGQKGHWLVACPEPTREVPAGLQRWQSQHQDHMQKRDKTIGGQDRKPAVVTRYPPLQNYGPLPPSQYGASPYPPGPPPGQLPQPPGPPPYCPMPPQPPSYTSGYPPPGPPPPVQYGGYAPPPPPPAPPPPFAQQTLPPQPSYGLPPPPPPPGAPYPTPTQSYYGGPPPPYPPGPGSYAPPGYPPNDGYQIPPPPGYAPVPYQQTPYQQPPYPPQPYQQPPYQQAPYPPNPTAGYAALPPPPPPPTLAPQPPSYQPNTGWPHATVHSAARHPRHPGGKRQRHQGNNKHAQNTQGRKTSHRQRSSPVVKSVIPIEEGKVVVEEATDSSELVTQIGQDEAPKEPEENALSGQDWSVEKEEDFAVVFAEYATKEADPVGIPLPFQYTDEPTIPPAYNAKCIKSAFFHEGQADGFTSPVRGRSDWPTLSQDPALKSYNSMVERRFSGSDSHSYSCFRPPTRLPEDAPIKLPPRFRKQQDLQLQHSGSPSAGTASKHEARNADYRHYPCDFDDPSQTGEVTEPGLDWQNKTLPRIGQRAMKRELEGARHDTDRDWKRSRFSPNSGGASPPPTSRGLAGRPPPLSRRKVHDGGNDVSKAREDHTRSTEYHAPSERPDRSEERESVNPRDDSGYHSGQSRERRQSPRRRQHDEPRQQNRSYSRGRTRTRSPNGRSSRGSSSTARGRSRSNSPLTALEAELLGISQPSETRKSSLLTKPIRRRVKVSAAYSRRW</sequence>
<reference evidence="4 5" key="1">
    <citation type="submission" date="2018-08" db="EMBL/GenBank/DDBJ databases">
        <title>Draft genome of the lignicolous fungus Coniochaeta pulveracea.</title>
        <authorList>
            <person name="Borstlap C.J."/>
            <person name="De Witt R.N."/>
            <person name="Botha A."/>
            <person name="Volschenk H."/>
        </authorList>
    </citation>
    <scope>NUCLEOTIDE SEQUENCE [LARGE SCALE GENOMIC DNA]</scope>
    <source>
        <strain evidence="4 5">CAB683</strain>
    </source>
</reference>
<feature type="compositionally biased region" description="Polar residues" evidence="2">
    <location>
        <begin position="493"/>
        <end position="506"/>
    </location>
</feature>
<evidence type="ECO:0000256" key="2">
    <source>
        <dbReference type="SAM" id="MobiDB-lite"/>
    </source>
</evidence>
<feature type="compositionally biased region" description="Basic and acidic residues" evidence="2">
    <location>
        <begin position="48"/>
        <end position="66"/>
    </location>
</feature>
<protein>
    <recommendedName>
        <fullName evidence="3">CCHC-type domain-containing protein</fullName>
    </recommendedName>
</protein>
<dbReference type="SMART" id="SM00343">
    <property type="entry name" value="ZnF_C2HC"/>
    <property type="match status" value="1"/>
</dbReference>
<feature type="region of interest" description="Disordered" evidence="2">
    <location>
        <begin position="459"/>
        <end position="726"/>
    </location>
</feature>
<accession>A0A420YH21</accession>
<feature type="compositionally biased region" description="Low complexity" evidence="2">
    <location>
        <begin position="680"/>
        <end position="702"/>
    </location>
</feature>
<dbReference type="SUPFAM" id="SSF57756">
    <property type="entry name" value="Retrovirus zinc finger-like domains"/>
    <property type="match status" value="1"/>
</dbReference>
<feature type="compositionally biased region" description="Polar residues" evidence="2">
    <location>
        <begin position="715"/>
        <end position="726"/>
    </location>
</feature>
<comment type="caution">
    <text evidence="4">The sequence shown here is derived from an EMBL/GenBank/DDBJ whole genome shotgun (WGS) entry which is preliminary data.</text>
</comment>
<dbReference type="InterPro" id="IPR036875">
    <property type="entry name" value="Znf_CCHC_sf"/>
</dbReference>
<evidence type="ECO:0000256" key="1">
    <source>
        <dbReference type="PROSITE-ProRule" id="PRU00047"/>
    </source>
</evidence>
<dbReference type="OrthoDB" id="3550095at2759"/>
<gene>
    <name evidence="4" type="ORF">DL546_006603</name>
</gene>
<feature type="compositionally biased region" description="Pro residues" evidence="2">
    <location>
        <begin position="90"/>
        <end position="176"/>
    </location>
</feature>
<keyword evidence="5" id="KW-1185">Reference proteome</keyword>
<dbReference type="GO" id="GO:0008270">
    <property type="term" value="F:zinc ion binding"/>
    <property type="evidence" value="ECO:0007669"/>
    <property type="project" value="UniProtKB-KW"/>
</dbReference>
<dbReference type="Pfam" id="PF00098">
    <property type="entry name" value="zf-CCHC"/>
    <property type="match status" value="1"/>
</dbReference>
<feature type="compositionally biased region" description="Basic and acidic residues" evidence="2">
    <location>
        <begin position="553"/>
        <end position="570"/>
    </location>
</feature>
<feature type="compositionally biased region" description="Pro residues" evidence="2">
    <location>
        <begin position="184"/>
        <end position="193"/>
    </location>
</feature>
<feature type="region of interest" description="Disordered" evidence="2">
    <location>
        <begin position="37"/>
        <end position="370"/>
    </location>
</feature>
<keyword evidence="1" id="KW-0479">Metal-binding</keyword>
<dbReference type="InterPro" id="IPR001878">
    <property type="entry name" value="Znf_CCHC"/>
</dbReference>
<name>A0A420YH21_9PEZI</name>
<dbReference type="PROSITE" id="PS50158">
    <property type="entry name" value="ZF_CCHC"/>
    <property type="match status" value="1"/>
</dbReference>
<feature type="compositionally biased region" description="Polar residues" evidence="2">
    <location>
        <begin position="304"/>
        <end position="313"/>
    </location>
</feature>
<organism evidence="4 5">
    <name type="scientific">Coniochaeta pulveracea</name>
    <dbReference type="NCBI Taxonomy" id="177199"/>
    <lineage>
        <taxon>Eukaryota</taxon>
        <taxon>Fungi</taxon>
        <taxon>Dikarya</taxon>
        <taxon>Ascomycota</taxon>
        <taxon>Pezizomycotina</taxon>
        <taxon>Sordariomycetes</taxon>
        <taxon>Sordariomycetidae</taxon>
        <taxon>Coniochaetales</taxon>
        <taxon>Coniochaetaceae</taxon>
        <taxon>Coniochaeta</taxon>
    </lineage>
</organism>
<dbReference type="STRING" id="177199.A0A420YH21"/>
<feature type="compositionally biased region" description="Basic residues" evidence="2">
    <location>
        <begin position="286"/>
        <end position="303"/>
    </location>
</feature>
<dbReference type="Gene3D" id="4.10.60.10">
    <property type="entry name" value="Zinc finger, CCHC-type"/>
    <property type="match status" value="1"/>
</dbReference>
<dbReference type="EMBL" id="QVQW01000010">
    <property type="protein sequence ID" value="RKU47152.1"/>
    <property type="molecule type" value="Genomic_DNA"/>
</dbReference>
<evidence type="ECO:0000259" key="3">
    <source>
        <dbReference type="PROSITE" id="PS50158"/>
    </source>
</evidence>
<feature type="domain" description="CCHC-type" evidence="3">
    <location>
        <begin position="17"/>
        <end position="32"/>
    </location>
</feature>
<dbReference type="GO" id="GO:0003676">
    <property type="term" value="F:nucleic acid binding"/>
    <property type="evidence" value="ECO:0007669"/>
    <property type="project" value="InterPro"/>
</dbReference>
<evidence type="ECO:0000313" key="5">
    <source>
        <dbReference type="Proteomes" id="UP000275385"/>
    </source>
</evidence>
<feature type="compositionally biased region" description="Pro residues" evidence="2">
    <location>
        <begin position="226"/>
        <end position="237"/>
    </location>
</feature>
<keyword evidence="1" id="KW-0862">Zinc</keyword>
<feature type="region of interest" description="Disordered" evidence="2">
    <location>
        <begin position="427"/>
        <end position="447"/>
    </location>
</feature>